<organism evidence="14 17">
    <name type="scientific">Pseudomonas delhiensis</name>
    <dbReference type="NCBI Taxonomy" id="366289"/>
    <lineage>
        <taxon>Bacteria</taxon>
        <taxon>Pseudomonadati</taxon>
        <taxon>Pseudomonadota</taxon>
        <taxon>Gammaproteobacteria</taxon>
        <taxon>Pseudomonadales</taxon>
        <taxon>Pseudomonadaceae</taxon>
        <taxon>Pseudomonas</taxon>
    </lineage>
</organism>
<keyword evidence="5" id="KW-0813">Transport</keyword>
<protein>
    <recommendedName>
        <fullName evidence="4">Cell division ATP-binding protein FtsE</fullName>
    </recommendedName>
</protein>
<dbReference type="Proteomes" id="UP000199693">
    <property type="component" value="Unassembled WGS sequence"/>
</dbReference>
<evidence type="ECO:0000313" key="17">
    <source>
        <dbReference type="Proteomes" id="UP000199693"/>
    </source>
</evidence>
<dbReference type="InterPro" id="IPR003439">
    <property type="entry name" value="ABC_transporter-like_ATP-bd"/>
</dbReference>
<dbReference type="InterPro" id="IPR017871">
    <property type="entry name" value="ABC_transporter-like_CS"/>
</dbReference>
<dbReference type="EMBL" id="FNEC01000043">
    <property type="protein sequence ID" value="SDK58186.1"/>
    <property type="molecule type" value="Genomic_DNA"/>
</dbReference>
<dbReference type="InterPro" id="IPR050086">
    <property type="entry name" value="MetN_ABC_transporter-like"/>
</dbReference>
<dbReference type="InterPro" id="IPR045865">
    <property type="entry name" value="ACT-like_dom_sf"/>
</dbReference>
<evidence type="ECO:0000256" key="5">
    <source>
        <dbReference type="ARBA" id="ARBA00022448"/>
    </source>
</evidence>
<dbReference type="FunFam" id="3.40.50.300:FF:000056">
    <property type="entry name" value="Cell division ATP-binding protein FtsE"/>
    <property type="match status" value="1"/>
</dbReference>
<feature type="domain" description="ABC transporter" evidence="13">
    <location>
        <begin position="34"/>
        <end position="274"/>
    </location>
</feature>
<evidence type="ECO:0000256" key="11">
    <source>
        <dbReference type="ARBA" id="ARBA00022970"/>
    </source>
</evidence>
<dbReference type="InterPro" id="IPR018449">
    <property type="entry name" value="NIL_domain"/>
</dbReference>
<evidence type="ECO:0000256" key="6">
    <source>
        <dbReference type="ARBA" id="ARBA00022475"/>
    </source>
</evidence>
<dbReference type="Pfam" id="PF00005">
    <property type="entry name" value="ABC_tran"/>
    <property type="match status" value="1"/>
</dbReference>
<dbReference type="CDD" id="cd03258">
    <property type="entry name" value="ABC_MetN_methionine_transporter"/>
    <property type="match status" value="1"/>
</dbReference>
<evidence type="ECO:0000256" key="4">
    <source>
        <dbReference type="ARBA" id="ARBA00020019"/>
    </source>
</evidence>
<keyword evidence="9 14" id="KW-0067">ATP-binding</keyword>
<dbReference type="SUPFAM" id="SSF52540">
    <property type="entry name" value="P-loop containing nucleoside triphosphate hydrolases"/>
    <property type="match status" value="1"/>
</dbReference>
<dbReference type="PROSITE" id="PS00211">
    <property type="entry name" value="ABC_TRANSPORTER_1"/>
    <property type="match status" value="1"/>
</dbReference>
<keyword evidence="8" id="KW-0547">Nucleotide-binding</keyword>
<dbReference type="Gene3D" id="3.40.50.300">
    <property type="entry name" value="P-loop containing nucleotide triphosphate hydrolases"/>
    <property type="match status" value="1"/>
</dbReference>
<evidence type="ECO:0000256" key="10">
    <source>
        <dbReference type="ARBA" id="ARBA00022967"/>
    </source>
</evidence>
<evidence type="ECO:0000256" key="8">
    <source>
        <dbReference type="ARBA" id="ARBA00022741"/>
    </source>
</evidence>
<keyword evidence="12" id="KW-0472">Membrane</keyword>
<dbReference type="SMART" id="SM00382">
    <property type="entry name" value="AAA"/>
    <property type="match status" value="1"/>
</dbReference>
<dbReference type="Gene3D" id="3.30.70.260">
    <property type="match status" value="1"/>
</dbReference>
<dbReference type="GO" id="GO:0005524">
    <property type="term" value="F:ATP binding"/>
    <property type="evidence" value="ECO:0007669"/>
    <property type="project" value="UniProtKB-KW"/>
</dbReference>
<dbReference type="GO" id="GO:0006865">
    <property type="term" value="P:amino acid transport"/>
    <property type="evidence" value="ECO:0007669"/>
    <property type="project" value="UniProtKB-KW"/>
</dbReference>
<dbReference type="InterPro" id="IPR041701">
    <property type="entry name" value="MetN_ABC"/>
</dbReference>
<evidence type="ECO:0000313" key="15">
    <source>
        <dbReference type="EMBL" id="SNT26600.1"/>
    </source>
</evidence>
<dbReference type="GO" id="GO:0016887">
    <property type="term" value="F:ATP hydrolysis activity"/>
    <property type="evidence" value="ECO:0007669"/>
    <property type="project" value="InterPro"/>
</dbReference>
<keyword evidence="16" id="KW-1185">Reference proteome</keyword>
<evidence type="ECO:0000259" key="13">
    <source>
        <dbReference type="PROSITE" id="PS50893"/>
    </source>
</evidence>
<sequence length="368" mass="40516">MRGFCRAPTLVCQDTPAERAIPTLRRTHKVRHVIEFHDVHKTYRVAGRDIPALQPTSLSIGAGQVFGLIGHSGAGKSTLLRLINRLEEPSGGRIVIDGEDVTALDADGLRRFRQRVGMIFQHFNLLASRTVAENIAMPMKLAGTFSAAQIAARVDELLKRVGLQDHARKYPAQLSGGQKQRVGIARALACGPKLLLCDEATSALDPQTTGQVLQLLAEINRELNLTIVLITHEMDVIRRVCDRVAVMDAGRIVEQGEVADVFLHPQHETTRRFVFEAERVDEDEQHDDFAHVPGRILRLTFRGEATYAPLLGTVARQTGVDYSILAGRIDRIKDQPYGQLTLALVGGDMEAAMAQLNAAEVHVEVLRA</sequence>
<accession>A0A239L8I4</accession>
<name>A0A239L8I4_9PSED</name>
<keyword evidence="6" id="KW-1003">Cell membrane</keyword>
<dbReference type="PANTHER" id="PTHR43166">
    <property type="entry name" value="AMINO ACID IMPORT ATP-BINDING PROTEIN"/>
    <property type="match status" value="1"/>
</dbReference>
<evidence type="ECO:0000256" key="12">
    <source>
        <dbReference type="ARBA" id="ARBA00023136"/>
    </source>
</evidence>
<evidence type="ECO:0000256" key="3">
    <source>
        <dbReference type="ARBA" id="ARBA00005417"/>
    </source>
</evidence>
<evidence type="ECO:0000256" key="7">
    <source>
        <dbReference type="ARBA" id="ARBA00022519"/>
    </source>
</evidence>
<dbReference type="PROSITE" id="PS50893">
    <property type="entry name" value="ABC_TRANSPORTER_2"/>
    <property type="match status" value="1"/>
</dbReference>
<proteinExistence type="inferred from homology"/>
<dbReference type="InterPro" id="IPR003593">
    <property type="entry name" value="AAA+_ATPase"/>
</dbReference>
<evidence type="ECO:0000313" key="16">
    <source>
        <dbReference type="Proteomes" id="UP000198309"/>
    </source>
</evidence>
<evidence type="ECO:0000313" key="14">
    <source>
        <dbReference type="EMBL" id="SDK58186.1"/>
    </source>
</evidence>
<dbReference type="SMART" id="SM00930">
    <property type="entry name" value="NIL"/>
    <property type="match status" value="1"/>
</dbReference>
<dbReference type="GO" id="GO:0005886">
    <property type="term" value="C:plasma membrane"/>
    <property type="evidence" value="ECO:0007669"/>
    <property type="project" value="UniProtKB-SubCell"/>
</dbReference>
<dbReference type="InterPro" id="IPR027417">
    <property type="entry name" value="P-loop_NTPase"/>
</dbReference>
<gene>
    <name evidence="14" type="ORF">SAMN05216189_104314</name>
    <name evidence="15" type="ORF">SAMN06295949_11941</name>
</gene>
<dbReference type="PANTHER" id="PTHR43166:SF30">
    <property type="entry name" value="METHIONINE IMPORT ATP-BINDING PROTEIN METN"/>
    <property type="match status" value="1"/>
</dbReference>
<dbReference type="Pfam" id="PF09383">
    <property type="entry name" value="NIL"/>
    <property type="match status" value="1"/>
</dbReference>
<dbReference type="SUPFAM" id="SSF55021">
    <property type="entry name" value="ACT-like"/>
    <property type="match status" value="1"/>
</dbReference>
<keyword evidence="10" id="KW-1278">Translocase</keyword>
<evidence type="ECO:0000256" key="9">
    <source>
        <dbReference type="ARBA" id="ARBA00022840"/>
    </source>
</evidence>
<comment type="function">
    <text evidence="1">Part of the ABC transporter FtsEX involved in cellular division. Important for assembly or stability of the septal ring.</text>
</comment>
<dbReference type="EMBL" id="FZPC01000019">
    <property type="protein sequence ID" value="SNT26600.1"/>
    <property type="molecule type" value="Genomic_DNA"/>
</dbReference>
<comment type="similarity">
    <text evidence="3">Belongs to the ABC transporter superfamily.</text>
</comment>
<dbReference type="Proteomes" id="UP000198309">
    <property type="component" value="Unassembled WGS sequence"/>
</dbReference>
<keyword evidence="7" id="KW-0997">Cell inner membrane</keyword>
<keyword evidence="11" id="KW-0029">Amino-acid transport</keyword>
<evidence type="ECO:0000256" key="2">
    <source>
        <dbReference type="ARBA" id="ARBA00004417"/>
    </source>
</evidence>
<reference evidence="14 17" key="1">
    <citation type="submission" date="2016-10" db="EMBL/GenBank/DDBJ databases">
        <authorList>
            <person name="de Groot N.N."/>
        </authorList>
    </citation>
    <scope>NUCLEOTIDE SEQUENCE [LARGE SCALE GENOMIC DNA]</scope>
    <source>
        <strain evidence="14 17">CCM 7361</strain>
    </source>
</reference>
<reference evidence="15 16" key="2">
    <citation type="submission" date="2017-06" db="EMBL/GenBank/DDBJ databases">
        <authorList>
            <person name="Varghese N."/>
            <person name="Submissions S."/>
        </authorList>
    </citation>
    <scope>NUCLEOTIDE SEQUENCE [LARGE SCALE GENOMIC DNA]</scope>
    <source>
        <strain evidence="15 16">RLD-1</strain>
    </source>
</reference>
<comment type="subcellular location">
    <subcellularLocation>
        <location evidence="2">Cell inner membrane</location>
        <topology evidence="2">Peripheral membrane protein</topology>
    </subcellularLocation>
</comment>
<dbReference type="AlphaFoldDB" id="A0A239L8I4"/>
<evidence type="ECO:0000256" key="1">
    <source>
        <dbReference type="ARBA" id="ARBA00002579"/>
    </source>
</evidence>